<proteinExistence type="predicted"/>
<dbReference type="EMBL" id="CU207366">
    <property type="protein sequence ID" value="CAL68047.1"/>
    <property type="molecule type" value="Genomic_DNA"/>
</dbReference>
<dbReference type="KEGG" id="gfo:GFO_3103"/>
<gene>
    <name evidence="1" type="ordered locus">GFO_3103</name>
</gene>
<protein>
    <submittedName>
        <fullName evidence="1">Uncharacterized protein</fullName>
    </submittedName>
</protein>
<evidence type="ECO:0000313" key="1">
    <source>
        <dbReference type="EMBL" id="CAL68047.1"/>
    </source>
</evidence>
<organism evidence="1 2">
    <name type="scientific">Christiangramia forsetii (strain DSM 17595 / CGMCC 1.15422 / KT0803)</name>
    <name type="common">Gramella forsetii</name>
    <dbReference type="NCBI Taxonomy" id="411154"/>
    <lineage>
        <taxon>Bacteria</taxon>
        <taxon>Pseudomonadati</taxon>
        <taxon>Bacteroidota</taxon>
        <taxon>Flavobacteriia</taxon>
        <taxon>Flavobacteriales</taxon>
        <taxon>Flavobacteriaceae</taxon>
        <taxon>Christiangramia</taxon>
    </lineage>
</organism>
<dbReference type="HOGENOM" id="CLU_2601145_0_0_10"/>
<dbReference type="Proteomes" id="UP000000755">
    <property type="component" value="Chromosome"/>
</dbReference>
<evidence type="ECO:0000313" key="2">
    <source>
        <dbReference type="Proteomes" id="UP000000755"/>
    </source>
</evidence>
<reference evidence="1 2" key="1">
    <citation type="journal article" date="2006" name="Environ. Microbiol.">
        <title>Whole genome analysis of the marine Bacteroidetes'Gramella forsetii' reveals adaptations to degradation of polymeric organic matter.</title>
        <authorList>
            <person name="Bauer M."/>
            <person name="Kube M."/>
            <person name="Teeling H."/>
            <person name="Richter M."/>
            <person name="Lombardot T."/>
            <person name="Allers E."/>
            <person name="Wuerdemann C.A."/>
            <person name="Quast C."/>
            <person name="Kuhl H."/>
            <person name="Knaust F."/>
            <person name="Woebken D."/>
            <person name="Bischof K."/>
            <person name="Mussmann M."/>
            <person name="Choudhuri J.V."/>
            <person name="Meyer F."/>
            <person name="Reinhardt R."/>
            <person name="Amann R.I."/>
            <person name="Gloeckner F.O."/>
        </authorList>
    </citation>
    <scope>NUCLEOTIDE SEQUENCE [LARGE SCALE GENOMIC DNA]</scope>
    <source>
        <strain evidence="2">DSM 17595 / CGMCC 1.15422 / KT0803</strain>
    </source>
</reference>
<accession>A0M602</accession>
<sequence length="79" mass="9563">MQLKIIRSFQQDKDVAHSKVYSSKKYLYVFTFVCKRLKMTTEIGDRHLYTKWDKAINKVYVILERIFFGKMKQGFPYSK</sequence>
<dbReference type="AlphaFoldDB" id="A0M602"/>
<name>A0M602_CHRFK</name>